<dbReference type="InterPro" id="IPR001124">
    <property type="entry name" value="Lipid-bd_serum_glycop_C"/>
</dbReference>
<dbReference type="CDD" id="cd00025">
    <property type="entry name" value="BPI1"/>
    <property type="match status" value="1"/>
</dbReference>
<keyword evidence="5" id="KW-0325">Glycoprotein</keyword>
<dbReference type="Gene3D" id="3.15.20.10">
    <property type="entry name" value="Bactericidal permeability-increasing protein, domain 2"/>
    <property type="match status" value="1"/>
</dbReference>
<dbReference type="InterPro" id="IPR030675">
    <property type="entry name" value="BPI/LBP"/>
</dbReference>
<comment type="caution">
    <text evidence="9">The sequence shown here is derived from an EMBL/GenBank/DDBJ whole genome shotgun (WGS) entry which is preliminary data.</text>
</comment>
<protein>
    <submittedName>
        <fullName evidence="9">Lipopolysaccharide-binding protein-like</fullName>
    </submittedName>
</protein>
<dbReference type="PANTHER" id="PTHR10504:SF131">
    <property type="entry name" value="BPI2 DOMAIN-CONTAINING PROTEIN"/>
    <property type="match status" value="1"/>
</dbReference>
<sequence>MTIKYYILCVIFLSSYLQLAWLVNPGFRTAITEKGFEYIVQVGLPILEAQLNNIKIPDQHGDYHSPIGKIHWDLTDIHMGSITIPKAAIKTGTAGLTVSASGISLSGGGAHWHYKTNVIFPISDSGSADIGTSGTSLSVTVKIGKDAKGHATLSSSACQFSIGSLSIHFHGGASWLYNLFDSEIESAIKSSLNGQICEQATQAINTQGNKALESLPVQVNIDETALVDYSIVQDPIFTTQYMETEHKGEFFSRTKPHEASISPVVLPGVGSPTRMLYIWLTTYIANTAGIVYDEAGELKTTITPDEVPSSIPIKLNTASFKVIIPALYNKYPNMNMTLLLQATTPPVMTVNPKGVNVTVFGDVDVCVYDSKNNNKITPAFNLSVIVYTNISLSVKEEGNTPYVIGKANFIGAKFSLTYSSIGNFDAKLLQGAVNFLCQAYVIKELNKYGAAGLEIPLIDGVQLINPEIKFGTGYITIDTDINYKPSEEIRARTDEVEIVI</sequence>
<comment type="similarity">
    <text evidence="2">Belongs to the BPI/LBP/Plunc superfamily. BPI/LBP family.</text>
</comment>
<dbReference type="Pfam" id="PF01273">
    <property type="entry name" value="LBP_BPI_CETP"/>
    <property type="match status" value="1"/>
</dbReference>
<keyword evidence="10" id="KW-1185">Reference proteome</keyword>
<evidence type="ECO:0000256" key="3">
    <source>
        <dbReference type="ARBA" id="ARBA00022525"/>
    </source>
</evidence>
<evidence type="ECO:0000259" key="8">
    <source>
        <dbReference type="SMART" id="SM00329"/>
    </source>
</evidence>
<evidence type="ECO:0000256" key="2">
    <source>
        <dbReference type="ARBA" id="ARBA00007292"/>
    </source>
</evidence>
<dbReference type="SMART" id="SM00329">
    <property type="entry name" value="BPI2"/>
    <property type="match status" value="1"/>
</dbReference>
<accession>A0AAV7K0G0</accession>
<dbReference type="PIRSF" id="PIRSF002417">
    <property type="entry name" value="Lipid_binding_protein"/>
    <property type="match status" value="1"/>
</dbReference>
<dbReference type="GO" id="GO:0008289">
    <property type="term" value="F:lipid binding"/>
    <property type="evidence" value="ECO:0007669"/>
    <property type="project" value="InterPro"/>
</dbReference>
<evidence type="ECO:0000259" key="7">
    <source>
        <dbReference type="SMART" id="SM00328"/>
    </source>
</evidence>
<evidence type="ECO:0000256" key="5">
    <source>
        <dbReference type="ARBA" id="ARBA00023180"/>
    </source>
</evidence>
<keyword evidence="4 6" id="KW-1015">Disulfide bond</keyword>
<evidence type="ECO:0000313" key="10">
    <source>
        <dbReference type="Proteomes" id="UP001165289"/>
    </source>
</evidence>
<evidence type="ECO:0000256" key="4">
    <source>
        <dbReference type="ARBA" id="ARBA00023157"/>
    </source>
</evidence>
<feature type="disulfide bond" evidence="6">
    <location>
        <begin position="158"/>
        <end position="197"/>
    </location>
</feature>
<dbReference type="Gene3D" id="3.15.10.10">
    <property type="entry name" value="Bactericidal permeability-increasing protein, domain 1"/>
    <property type="match status" value="1"/>
</dbReference>
<proteinExistence type="inferred from homology"/>
<dbReference type="InterPro" id="IPR017943">
    <property type="entry name" value="Bactericidal_perm-incr_a/b_dom"/>
</dbReference>
<dbReference type="SUPFAM" id="SSF55394">
    <property type="entry name" value="Bactericidal permeability-increasing protein, BPI"/>
    <property type="match status" value="2"/>
</dbReference>
<feature type="domain" description="Lipid-binding serum glycoprotein N-terminal" evidence="7">
    <location>
        <begin position="30"/>
        <end position="255"/>
    </location>
</feature>
<gene>
    <name evidence="9" type="ORF">LOD99_2582</name>
</gene>
<dbReference type="Proteomes" id="UP001165289">
    <property type="component" value="Unassembled WGS sequence"/>
</dbReference>
<dbReference type="PANTHER" id="PTHR10504">
    <property type="entry name" value="BACTERICIDAL PERMEABILITY-INCREASING BPI PROTEIN-RELATED"/>
    <property type="match status" value="1"/>
</dbReference>
<organism evidence="9 10">
    <name type="scientific">Oopsacas minuta</name>
    <dbReference type="NCBI Taxonomy" id="111878"/>
    <lineage>
        <taxon>Eukaryota</taxon>
        <taxon>Metazoa</taxon>
        <taxon>Porifera</taxon>
        <taxon>Hexactinellida</taxon>
        <taxon>Hexasterophora</taxon>
        <taxon>Lyssacinosida</taxon>
        <taxon>Leucopsacidae</taxon>
        <taxon>Oopsacas</taxon>
    </lineage>
</organism>
<feature type="domain" description="Lipid-binding serum glycoprotein C-terminal" evidence="8">
    <location>
        <begin position="270"/>
        <end position="479"/>
    </location>
</feature>
<dbReference type="EMBL" id="JAKMXF010000221">
    <property type="protein sequence ID" value="KAI6654703.1"/>
    <property type="molecule type" value="Genomic_DNA"/>
</dbReference>
<dbReference type="InterPro" id="IPR032942">
    <property type="entry name" value="BPI/LBP/Plunc"/>
</dbReference>
<comment type="subcellular location">
    <subcellularLocation>
        <location evidence="1">Secreted</location>
    </subcellularLocation>
</comment>
<dbReference type="SMART" id="SM00328">
    <property type="entry name" value="BPI1"/>
    <property type="match status" value="1"/>
</dbReference>
<dbReference type="Pfam" id="PF02886">
    <property type="entry name" value="LBP_BPI_CETP_C"/>
    <property type="match status" value="1"/>
</dbReference>
<dbReference type="FunFam" id="3.15.10.10:FF:000001">
    <property type="entry name" value="phospholipid transfer protein-like"/>
    <property type="match status" value="1"/>
</dbReference>
<reference evidence="9 10" key="1">
    <citation type="journal article" date="2023" name="BMC Biol.">
        <title>The compact genome of the sponge Oopsacas minuta (Hexactinellida) is lacking key metazoan core genes.</title>
        <authorList>
            <person name="Santini S."/>
            <person name="Schenkelaars Q."/>
            <person name="Jourda C."/>
            <person name="Duchesne M."/>
            <person name="Belahbib H."/>
            <person name="Rocher C."/>
            <person name="Selva M."/>
            <person name="Riesgo A."/>
            <person name="Vervoort M."/>
            <person name="Leys S.P."/>
            <person name="Kodjabachian L."/>
            <person name="Le Bivic A."/>
            <person name="Borchiellini C."/>
            <person name="Claverie J.M."/>
            <person name="Renard E."/>
        </authorList>
    </citation>
    <scope>NUCLEOTIDE SEQUENCE [LARGE SCALE GENOMIC DNA]</scope>
    <source>
        <strain evidence="9">SPO-2</strain>
    </source>
</reference>
<evidence type="ECO:0000256" key="6">
    <source>
        <dbReference type="PIRSR" id="PIRSR002417-50"/>
    </source>
</evidence>
<dbReference type="InterPro" id="IPR017942">
    <property type="entry name" value="Lipid-bd_serum_glycop_N"/>
</dbReference>
<evidence type="ECO:0000313" key="9">
    <source>
        <dbReference type="EMBL" id="KAI6654703.1"/>
    </source>
</evidence>
<dbReference type="GO" id="GO:0005615">
    <property type="term" value="C:extracellular space"/>
    <property type="evidence" value="ECO:0007669"/>
    <property type="project" value="InterPro"/>
</dbReference>
<dbReference type="AlphaFoldDB" id="A0AAV7K0G0"/>
<evidence type="ECO:0000256" key="1">
    <source>
        <dbReference type="ARBA" id="ARBA00004613"/>
    </source>
</evidence>
<keyword evidence="3" id="KW-0964">Secreted</keyword>
<name>A0AAV7K0G0_9METZ</name>
<dbReference type="FunFam" id="3.15.20.10:FF:000001">
    <property type="entry name" value="Phospholipid transfer protein"/>
    <property type="match status" value="1"/>
</dbReference>